<dbReference type="Gene3D" id="3.30.559.10">
    <property type="entry name" value="Chloramphenicol acetyltransferase-like domain"/>
    <property type="match status" value="1"/>
</dbReference>
<evidence type="ECO:0000256" key="1">
    <source>
        <dbReference type="ARBA" id="ARBA00022450"/>
    </source>
</evidence>
<keyword evidence="2" id="KW-0597">Phosphoprotein</keyword>
<keyword evidence="6" id="KW-1185">Reference proteome</keyword>
<dbReference type="GeneID" id="54358488"/>
<dbReference type="Gene3D" id="3.30.559.30">
    <property type="entry name" value="Nonribosomal peptide synthetase, condensation domain"/>
    <property type="match status" value="1"/>
</dbReference>
<dbReference type="PANTHER" id="PTHR45527:SF1">
    <property type="entry name" value="FATTY ACID SYNTHASE"/>
    <property type="match status" value="1"/>
</dbReference>
<reference evidence="7" key="3">
    <citation type="submission" date="2025-08" db="UniProtKB">
        <authorList>
            <consortium name="RefSeq"/>
        </authorList>
    </citation>
    <scope>IDENTIFICATION</scope>
    <source>
        <strain evidence="7">CBS 342.82</strain>
    </source>
</reference>
<protein>
    <submittedName>
        <fullName evidence="7">Acetyl-CoA synthetase-like protein</fullName>
    </submittedName>
</protein>
<feature type="region of interest" description="Disordered" evidence="3">
    <location>
        <begin position="871"/>
        <end position="892"/>
    </location>
</feature>
<dbReference type="RefSeq" id="XP_033464672.1">
    <property type="nucleotide sequence ID" value="XM_033600688.1"/>
</dbReference>
<dbReference type="InterPro" id="IPR042099">
    <property type="entry name" value="ANL_N_sf"/>
</dbReference>
<gene>
    <name evidence="7" type="ORF">K489DRAFT_310216</name>
</gene>
<feature type="domain" description="AMP-dependent synthetase/ligase" evidence="4">
    <location>
        <begin position="239"/>
        <end position="403"/>
    </location>
</feature>
<evidence type="ECO:0000259" key="4">
    <source>
        <dbReference type="Pfam" id="PF00501"/>
    </source>
</evidence>
<feature type="domain" description="Condensation" evidence="5">
    <location>
        <begin position="620"/>
        <end position="860"/>
    </location>
</feature>
<evidence type="ECO:0000313" key="6">
    <source>
        <dbReference type="Proteomes" id="UP000504637"/>
    </source>
</evidence>
<evidence type="ECO:0000256" key="3">
    <source>
        <dbReference type="SAM" id="MobiDB-lite"/>
    </source>
</evidence>
<dbReference type="GO" id="GO:0044550">
    <property type="term" value="P:secondary metabolite biosynthetic process"/>
    <property type="evidence" value="ECO:0007669"/>
    <property type="project" value="TreeGrafter"/>
</dbReference>
<dbReference type="GO" id="GO:0005737">
    <property type="term" value="C:cytoplasm"/>
    <property type="evidence" value="ECO:0007669"/>
    <property type="project" value="TreeGrafter"/>
</dbReference>
<dbReference type="OrthoDB" id="416786at2759"/>
<dbReference type="PANTHER" id="PTHR45527">
    <property type="entry name" value="NONRIBOSOMAL PEPTIDE SYNTHETASE"/>
    <property type="match status" value="1"/>
</dbReference>
<dbReference type="SUPFAM" id="SSF56801">
    <property type="entry name" value="Acetyl-CoA synthetase-like"/>
    <property type="match status" value="1"/>
</dbReference>
<dbReference type="GO" id="GO:0043041">
    <property type="term" value="P:amino acid activation for nonribosomal peptide biosynthetic process"/>
    <property type="evidence" value="ECO:0007669"/>
    <property type="project" value="TreeGrafter"/>
</dbReference>
<dbReference type="SUPFAM" id="SSF52777">
    <property type="entry name" value="CoA-dependent acyltransferases"/>
    <property type="match status" value="2"/>
</dbReference>
<proteinExistence type="predicted"/>
<keyword evidence="1" id="KW-0596">Phosphopantetheine</keyword>
<feature type="compositionally biased region" description="Low complexity" evidence="3">
    <location>
        <begin position="874"/>
        <end position="891"/>
    </location>
</feature>
<dbReference type="Pfam" id="PF00501">
    <property type="entry name" value="AMP-binding"/>
    <property type="match status" value="1"/>
</dbReference>
<evidence type="ECO:0000313" key="7">
    <source>
        <dbReference type="RefSeq" id="XP_033464672.1"/>
    </source>
</evidence>
<dbReference type="InterPro" id="IPR023213">
    <property type="entry name" value="CAT-like_dom_sf"/>
</dbReference>
<evidence type="ECO:0000259" key="5">
    <source>
        <dbReference type="Pfam" id="PF00668"/>
    </source>
</evidence>
<sequence length="974" mass="108888">MSDLTAFPGLQGDSQSHLAGQWRSISFSSILSRTDRSNIEDPQAAILLAYAGLIWSHTGEQDVCFLVRFLDETTLSYTHSLCISDELSIKQAVEYTNNTKQSFSDDSTSPSNVLIQVPHMSSLQSCRPIDEIPLQIYGQVDGVGREARFPDDILRQTVVHIESDMAWIKALNSAPQKLDARTIHDSIKEVCDRNPNSVAIEAWDGRFTRLQLHELSEKLAFTLARAHVKRGCTVAVVMDKSIWYSSYSFIISVVDSISTLLVGGTICIPGNDERMNDLDGAIRRLQPAYACLTPSLAKSLDPTKVSSIKTLVLVGEAIPRSLAESWLASGKVVVRNGYGQSEACSMNSTVVLRPNDKAAYRSIGRSTWLRYWIVDPRDHHRLMPVGALGELIVEGYSIALDYYDDEQKTSAAFIESPRWAAEFGAGTEGRRWYKTGDLVQYQQNGELHLFGRKDTQTKINGQRLEASEVEHHILQAFAKEISQNSAALFPLTDFQQHYLRGAEGVSGGYVCEYDLSFGGSFELARLEKAVRLLIEKTEALRLTFVHESAETEAPLKQKAFPPTKEELLLRCQVQRKGDPAPPLMLTWEAHDKLRHPVVFVLKHSDVHEERSPTEASSIDSHISMLIRMHHAIFDGIFWSLILDDLIFAYEHGHLGKERPSYLQYLETRLIRRDPESLEYWSRLLKDSTPTRLRRDSDAFNSITADRVVPEHEAARLINFAREKGKPTGFQQATGPDKAVSGAVLSMSAWALTLRCILTAMRPADNHDDILFLALMHGRDEDGRYRADEIIGCCVTEIPIRVRLSEELTPAGLFTAVQKQLLESASHAHLGANTIAKHCTTWKSKEHFYRQSTFFMFQNVKEGHHLAVDGRREQGPAADKGGNGDDASSAGGYMDISPTRVVQDLRCDFEGHASMADHGTLEFGLASRAEDYSQDETDAVADAYVKAVRLLTEEHDMTIGDMRRRILREVAGVPV</sequence>
<dbReference type="GO" id="GO:0031177">
    <property type="term" value="F:phosphopantetheine binding"/>
    <property type="evidence" value="ECO:0007669"/>
    <property type="project" value="TreeGrafter"/>
</dbReference>
<name>A0A6J3MI80_9PEZI</name>
<dbReference type="GO" id="GO:0003824">
    <property type="term" value="F:catalytic activity"/>
    <property type="evidence" value="ECO:0007669"/>
    <property type="project" value="InterPro"/>
</dbReference>
<reference evidence="7" key="2">
    <citation type="submission" date="2020-04" db="EMBL/GenBank/DDBJ databases">
        <authorList>
            <consortium name="NCBI Genome Project"/>
        </authorList>
    </citation>
    <scope>NUCLEOTIDE SEQUENCE</scope>
    <source>
        <strain evidence="7">CBS 342.82</strain>
    </source>
</reference>
<dbReference type="InterPro" id="IPR000873">
    <property type="entry name" value="AMP-dep_synth/lig_dom"/>
</dbReference>
<organism evidence="7">
    <name type="scientific">Dissoconium aciculare CBS 342.82</name>
    <dbReference type="NCBI Taxonomy" id="1314786"/>
    <lineage>
        <taxon>Eukaryota</taxon>
        <taxon>Fungi</taxon>
        <taxon>Dikarya</taxon>
        <taxon>Ascomycota</taxon>
        <taxon>Pezizomycotina</taxon>
        <taxon>Dothideomycetes</taxon>
        <taxon>Dothideomycetidae</taxon>
        <taxon>Mycosphaerellales</taxon>
        <taxon>Dissoconiaceae</taxon>
        <taxon>Dissoconium</taxon>
    </lineage>
</organism>
<dbReference type="InterPro" id="IPR001242">
    <property type="entry name" value="Condensation_dom"/>
</dbReference>
<accession>A0A6J3MI80</accession>
<evidence type="ECO:0000256" key="2">
    <source>
        <dbReference type="ARBA" id="ARBA00022553"/>
    </source>
</evidence>
<dbReference type="Gene3D" id="3.40.50.12780">
    <property type="entry name" value="N-terminal domain of ligase-like"/>
    <property type="match status" value="2"/>
</dbReference>
<dbReference type="AlphaFoldDB" id="A0A6J3MI80"/>
<dbReference type="Pfam" id="PF00668">
    <property type="entry name" value="Condensation"/>
    <property type="match status" value="1"/>
</dbReference>
<dbReference type="Proteomes" id="UP000504637">
    <property type="component" value="Unplaced"/>
</dbReference>
<reference evidence="7" key="1">
    <citation type="submission" date="2020-01" db="EMBL/GenBank/DDBJ databases">
        <authorList>
            <consortium name="DOE Joint Genome Institute"/>
            <person name="Haridas S."/>
            <person name="Albert R."/>
            <person name="Binder M."/>
            <person name="Bloem J."/>
            <person name="Labutti K."/>
            <person name="Salamov A."/>
            <person name="Andreopoulos B."/>
            <person name="Baker S.E."/>
            <person name="Barry K."/>
            <person name="Bills G."/>
            <person name="Bluhm B.H."/>
            <person name="Cannon C."/>
            <person name="Castanera R."/>
            <person name="Culley D.E."/>
            <person name="Daum C."/>
            <person name="Ezra D."/>
            <person name="Gonzalez J.B."/>
            <person name="Henrissat B."/>
            <person name="Kuo A."/>
            <person name="Liang C."/>
            <person name="Lipzen A."/>
            <person name="Lutzoni F."/>
            <person name="Magnuson J."/>
            <person name="Mondo S."/>
            <person name="Nolan M."/>
            <person name="Ohm R."/>
            <person name="Pangilinan J."/>
            <person name="Park H.-J."/>
            <person name="Ramirez L."/>
            <person name="Alfaro M."/>
            <person name="Sun H."/>
            <person name="Tritt A."/>
            <person name="Yoshinaga Y."/>
            <person name="Zwiers L.-H."/>
            <person name="Turgeon B.G."/>
            <person name="Goodwin S.B."/>
            <person name="Spatafora J.W."/>
            <person name="Crous P.W."/>
            <person name="Grigoriev I.V."/>
        </authorList>
    </citation>
    <scope>NUCLEOTIDE SEQUENCE</scope>
    <source>
        <strain evidence="7">CBS 342.82</strain>
    </source>
</reference>